<evidence type="ECO:0000256" key="1">
    <source>
        <dbReference type="ARBA" id="ARBA00001947"/>
    </source>
</evidence>
<evidence type="ECO:0000256" key="2">
    <source>
        <dbReference type="ARBA" id="ARBA00022723"/>
    </source>
</evidence>
<name>A0ABW7XC47_9NOCA</name>
<dbReference type="Pfam" id="PF00107">
    <property type="entry name" value="ADH_zinc_N"/>
    <property type="match status" value="1"/>
</dbReference>
<dbReference type="SMART" id="SM00829">
    <property type="entry name" value="PKS_ER"/>
    <property type="match status" value="1"/>
</dbReference>
<organism evidence="6 7">
    <name type="scientific">Nocardia xishanensis</name>
    <dbReference type="NCBI Taxonomy" id="238964"/>
    <lineage>
        <taxon>Bacteria</taxon>
        <taxon>Bacillati</taxon>
        <taxon>Actinomycetota</taxon>
        <taxon>Actinomycetes</taxon>
        <taxon>Mycobacteriales</taxon>
        <taxon>Nocardiaceae</taxon>
        <taxon>Nocardia</taxon>
    </lineage>
</organism>
<gene>
    <name evidence="6" type="ORF">ACH49W_34890</name>
</gene>
<feature type="domain" description="Enoyl reductase (ER)" evidence="5">
    <location>
        <begin position="12"/>
        <end position="368"/>
    </location>
</feature>
<evidence type="ECO:0000259" key="5">
    <source>
        <dbReference type="SMART" id="SM00829"/>
    </source>
</evidence>
<accession>A0ABW7XC47</accession>
<evidence type="ECO:0000256" key="3">
    <source>
        <dbReference type="ARBA" id="ARBA00022833"/>
    </source>
</evidence>
<proteinExistence type="predicted"/>
<dbReference type="InterPro" id="IPR036291">
    <property type="entry name" value="NAD(P)-bd_dom_sf"/>
</dbReference>
<keyword evidence="2" id="KW-0479">Metal-binding</keyword>
<dbReference type="InterPro" id="IPR013154">
    <property type="entry name" value="ADH-like_N"/>
</dbReference>
<dbReference type="PANTHER" id="PTHR43401:SF2">
    <property type="entry name" value="L-THREONINE 3-DEHYDROGENASE"/>
    <property type="match status" value="1"/>
</dbReference>
<evidence type="ECO:0000313" key="6">
    <source>
        <dbReference type="EMBL" id="MFI2478569.1"/>
    </source>
</evidence>
<comment type="cofactor">
    <cofactor evidence="1">
        <name>Zn(2+)</name>
        <dbReference type="ChEBI" id="CHEBI:29105"/>
    </cofactor>
</comment>
<evidence type="ECO:0000313" key="7">
    <source>
        <dbReference type="Proteomes" id="UP001611415"/>
    </source>
</evidence>
<keyword evidence="7" id="KW-1185">Reference proteome</keyword>
<evidence type="ECO:0000256" key="4">
    <source>
        <dbReference type="ARBA" id="ARBA00023002"/>
    </source>
</evidence>
<dbReference type="InterPro" id="IPR013149">
    <property type="entry name" value="ADH-like_C"/>
</dbReference>
<dbReference type="RefSeq" id="WP_397096126.1">
    <property type="nucleotide sequence ID" value="NZ_JBIRYO010000043.1"/>
</dbReference>
<reference evidence="6 7" key="1">
    <citation type="submission" date="2024-10" db="EMBL/GenBank/DDBJ databases">
        <title>The Natural Products Discovery Center: Release of the First 8490 Sequenced Strains for Exploring Actinobacteria Biosynthetic Diversity.</title>
        <authorList>
            <person name="Kalkreuter E."/>
            <person name="Kautsar S.A."/>
            <person name="Yang D."/>
            <person name="Bader C.D."/>
            <person name="Teijaro C.N."/>
            <person name="Fluegel L."/>
            <person name="Davis C.M."/>
            <person name="Simpson J.R."/>
            <person name="Lauterbach L."/>
            <person name="Steele A.D."/>
            <person name="Gui C."/>
            <person name="Meng S."/>
            <person name="Li G."/>
            <person name="Viehrig K."/>
            <person name="Ye F."/>
            <person name="Su P."/>
            <person name="Kiefer A.F."/>
            <person name="Nichols A."/>
            <person name="Cepeda A.J."/>
            <person name="Yan W."/>
            <person name="Fan B."/>
            <person name="Jiang Y."/>
            <person name="Adhikari A."/>
            <person name="Zheng C.-J."/>
            <person name="Schuster L."/>
            <person name="Cowan T.M."/>
            <person name="Smanski M.J."/>
            <person name="Chevrette M.G."/>
            <person name="De Carvalho L.P.S."/>
            <person name="Shen B."/>
        </authorList>
    </citation>
    <scope>NUCLEOTIDE SEQUENCE [LARGE SCALE GENOMIC DNA]</scope>
    <source>
        <strain evidence="6 7">NPDC019275</strain>
    </source>
</reference>
<dbReference type="Proteomes" id="UP001611415">
    <property type="component" value="Unassembled WGS sequence"/>
</dbReference>
<dbReference type="InterPro" id="IPR020843">
    <property type="entry name" value="ER"/>
</dbReference>
<dbReference type="SUPFAM" id="SSF51735">
    <property type="entry name" value="NAD(P)-binding Rossmann-fold domains"/>
    <property type="match status" value="1"/>
</dbReference>
<dbReference type="Pfam" id="PF08240">
    <property type="entry name" value="ADH_N"/>
    <property type="match status" value="1"/>
</dbReference>
<sequence>MTEHGRAALFFGSGKPFQIEEFPVPDPEPGAVLARLDYTSICGSDMHVWRGENAKLDEMAAAHGLLLGHETVGHVARLGDRDARDSLGQPLREGDPIVFTYFRSCGQCRRCRTGRPSCCDTALQSVSNIPAPPRYFVAAYADYFYLPPGHFIMKLPQSLDPVDVIGVNCAVAQACAAIDRASVVPGEHVVVQGAGGLGLYVIAAAKRAGAANIVAIDADQWRLEAATSLGADATVSLAGFPDSAARVAQVKELTDGGADVVVEVAGVSGVIQEGLAMLARGGRYIEMGQIVPGGDAVQLAGHIAVTRNITVSGVGLYPPPLLEQAVELVGAVRSNPYLTQLASGQRFGLEQIDEAFARAATSPERPVLDLRR</sequence>
<keyword evidence="3" id="KW-0862">Zinc</keyword>
<dbReference type="InterPro" id="IPR050129">
    <property type="entry name" value="Zn_alcohol_dh"/>
</dbReference>
<keyword evidence="4" id="KW-0560">Oxidoreductase</keyword>
<dbReference type="EMBL" id="JBIRYO010000043">
    <property type="protein sequence ID" value="MFI2478569.1"/>
    <property type="molecule type" value="Genomic_DNA"/>
</dbReference>
<comment type="caution">
    <text evidence="6">The sequence shown here is derived from an EMBL/GenBank/DDBJ whole genome shotgun (WGS) entry which is preliminary data.</text>
</comment>
<dbReference type="SUPFAM" id="SSF50129">
    <property type="entry name" value="GroES-like"/>
    <property type="match status" value="1"/>
</dbReference>
<dbReference type="Gene3D" id="3.40.50.720">
    <property type="entry name" value="NAD(P)-binding Rossmann-like Domain"/>
    <property type="match status" value="1"/>
</dbReference>
<dbReference type="PANTHER" id="PTHR43401">
    <property type="entry name" value="L-THREONINE 3-DEHYDROGENASE"/>
    <property type="match status" value="1"/>
</dbReference>
<dbReference type="Gene3D" id="3.90.180.10">
    <property type="entry name" value="Medium-chain alcohol dehydrogenases, catalytic domain"/>
    <property type="match status" value="1"/>
</dbReference>
<protein>
    <submittedName>
        <fullName evidence="6">Zinc-binding dehydrogenase</fullName>
    </submittedName>
</protein>
<dbReference type="InterPro" id="IPR011032">
    <property type="entry name" value="GroES-like_sf"/>
</dbReference>